<dbReference type="Proteomes" id="UP000663829">
    <property type="component" value="Unassembled WGS sequence"/>
</dbReference>
<proteinExistence type="predicted"/>
<evidence type="ECO:0000313" key="2">
    <source>
        <dbReference type="EMBL" id="CAF4310613.1"/>
    </source>
</evidence>
<evidence type="ECO:0000313" key="1">
    <source>
        <dbReference type="EMBL" id="CAF1432266.1"/>
    </source>
</evidence>
<name>A0A815N0A0_9BILA</name>
<reference evidence="1" key="1">
    <citation type="submission" date="2021-02" db="EMBL/GenBank/DDBJ databases">
        <authorList>
            <person name="Nowell W R."/>
        </authorList>
    </citation>
    <scope>NUCLEOTIDE SEQUENCE</scope>
</reference>
<dbReference type="EMBL" id="CAJOBC010084028">
    <property type="protein sequence ID" value="CAF4310613.1"/>
    <property type="molecule type" value="Genomic_DNA"/>
</dbReference>
<dbReference type="Proteomes" id="UP000681722">
    <property type="component" value="Unassembled WGS sequence"/>
</dbReference>
<organism evidence="1 3">
    <name type="scientific">Didymodactylos carnosus</name>
    <dbReference type="NCBI Taxonomy" id="1234261"/>
    <lineage>
        <taxon>Eukaryota</taxon>
        <taxon>Metazoa</taxon>
        <taxon>Spiralia</taxon>
        <taxon>Gnathifera</taxon>
        <taxon>Rotifera</taxon>
        <taxon>Eurotatoria</taxon>
        <taxon>Bdelloidea</taxon>
        <taxon>Philodinida</taxon>
        <taxon>Philodinidae</taxon>
        <taxon>Didymodactylos</taxon>
    </lineage>
</organism>
<gene>
    <name evidence="1" type="ORF">GPM918_LOCUS34050</name>
    <name evidence="2" type="ORF">SRO942_LOCUS34747</name>
</gene>
<dbReference type="AlphaFoldDB" id="A0A815N0A0"/>
<keyword evidence="3" id="KW-1185">Reference proteome</keyword>
<evidence type="ECO:0000313" key="3">
    <source>
        <dbReference type="Proteomes" id="UP000663829"/>
    </source>
</evidence>
<sequence length="603" mass="70218">MLFHSTPNVSESSAVYLIADVLGKNEETGLQFFDALLAAFETFDEHNRNAPGDKFSNEIEYIIECAIYSIKHGKYPDRADSFFYVYQRIQEYVKIINSSSYGKSIDNLKKCLLFETRRLFSSSNGLEPNMLIQDKILLKRIKIQQFISPLTVDDENTLELFLALAKLFFQASMCINEEKEQNRSMWAFVHFPFDVQAYIHTLSLSKQKIAFEAIFDFAEQLQLNNSDLWQGFLPLFERVLIYNHYESIEIADFLQHISQYNDLFRHYYSILSNSNLNSNTAWNVFLILGGKGVINDDIRKHTYELVQKNKNIECFNTLMNQAVQYLPRISDETNRTKLTKALEIIFDDHMKKLSRNEGNSSTTEWKLKDLLCTAVQLSSFSNNPPDQLCYVSLTIEYLIKSCASHSSEIPAIIANINRLVKVLRDLNENVYQKLDPSLFVKDGWMSNFLLPVPTGWVNISRSIYYNICNPHQNNRWILSVWKRIVTLSLLKFKAENTKNILMAFDRWLKDIDRLKYNSEDLFTVVLVTNLFNTAAAFIQPFELSNIEHITNYIMNVRKDLQHLQTMVEIDMNNIDKFIENGRQHIRDVLSLNDHTDKNDGRVT</sequence>
<accession>A0A815N0A0</accession>
<protein>
    <submittedName>
        <fullName evidence="1">Uncharacterized protein</fullName>
    </submittedName>
</protein>
<comment type="caution">
    <text evidence="1">The sequence shown here is derived from an EMBL/GenBank/DDBJ whole genome shotgun (WGS) entry which is preliminary data.</text>
</comment>
<dbReference type="EMBL" id="CAJNOQ010018591">
    <property type="protein sequence ID" value="CAF1432266.1"/>
    <property type="molecule type" value="Genomic_DNA"/>
</dbReference>